<dbReference type="InterPro" id="IPR000953">
    <property type="entry name" value="Chromo/chromo_shadow_dom"/>
</dbReference>
<dbReference type="InterPro" id="IPR023780">
    <property type="entry name" value="Chromo_domain"/>
</dbReference>
<evidence type="ECO:0000256" key="4">
    <source>
        <dbReference type="ARBA" id="ARBA00023163"/>
    </source>
</evidence>
<dbReference type="InterPro" id="IPR023779">
    <property type="entry name" value="Chromodomain_CS"/>
</dbReference>
<feature type="region of interest" description="Disordered" evidence="6">
    <location>
        <begin position="92"/>
        <end position="198"/>
    </location>
</feature>
<evidence type="ECO:0000313" key="9">
    <source>
        <dbReference type="Proteomes" id="UP000693946"/>
    </source>
</evidence>
<keyword evidence="3" id="KW-0805">Transcription regulation</keyword>
<dbReference type="CDD" id="cd18646">
    <property type="entry name" value="CD_Cbx7"/>
    <property type="match status" value="1"/>
</dbReference>
<evidence type="ECO:0000313" key="8">
    <source>
        <dbReference type="EMBL" id="KAG7506140.1"/>
    </source>
</evidence>
<feature type="compositionally biased region" description="Basic residues" evidence="6">
    <location>
        <begin position="127"/>
        <end position="138"/>
    </location>
</feature>
<comment type="subcellular location">
    <subcellularLocation>
        <location evidence="1">Nucleus</location>
    </subcellularLocation>
</comment>
<dbReference type="Proteomes" id="UP000693946">
    <property type="component" value="Linkage Group LG19"/>
</dbReference>
<feature type="compositionally biased region" description="Polar residues" evidence="6">
    <location>
        <begin position="324"/>
        <end position="340"/>
    </location>
</feature>
<evidence type="ECO:0000256" key="1">
    <source>
        <dbReference type="ARBA" id="ARBA00004123"/>
    </source>
</evidence>
<dbReference type="GO" id="GO:0000122">
    <property type="term" value="P:negative regulation of transcription by RNA polymerase II"/>
    <property type="evidence" value="ECO:0007669"/>
    <property type="project" value="TreeGrafter"/>
</dbReference>
<dbReference type="Pfam" id="PF00385">
    <property type="entry name" value="Chromo"/>
    <property type="match status" value="1"/>
</dbReference>
<name>A0AAV6RLN4_SOLSE</name>
<dbReference type="FunFam" id="2.40.50.40:FF:000006">
    <property type="entry name" value="Chromobox protein homolog 7"/>
    <property type="match status" value="1"/>
</dbReference>
<accession>A0AAV6RLN4</accession>
<dbReference type="Pfam" id="PF17218">
    <property type="entry name" value="CBX7_C"/>
    <property type="match status" value="1"/>
</dbReference>
<dbReference type="PANTHER" id="PTHR47277">
    <property type="entry name" value="CHROMOBOX PROTEIN HOMOLOG 7"/>
    <property type="match status" value="1"/>
</dbReference>
<dbReference type="PANTHER" id="PTHR47277:SF1">
    <property type="entry name" value="CHROMOBOX PROTEIN HOMOLOG 7"/>
    <property type="match status" value="1"/>
</dbReference>
<organism evidence="8 9">
    <name type="scientific">Solea senegalensis</name>
    <name type="common">Senegalese sole</name>
    <dbReference type="NCBI Taxonomy" id="28829"/>
    <lineage>
        <taxon>Eukaryota</taxon>
        <taxon>Metazoa</taxon>
        <taxon>Chordata</taxon>
        <taxon>Craniata</taxon>
        <taxon>Vertebrata</taxon>
        <taxon>Euteleostomi</taxon>
        <taxon>Actinopterygii</taxon>
        <taxon>Neopterygii</taxon>
        <taxon>Teleostei</taxon>
        <taxon>Neoteleostei</taxon>
        <taxon>Acanthomorphata</taxon>
        <taxon>Carangaria</taxon>
        <taxon>Pleuronectiformes</taxon>
        <taxon>Pleuronectoidei</taxon>
        <taxon>Soleidae</taxon>
        <taxon>Solea</taxon>
    </lineage>
</organism>
<protein>
    <recommendedName>
        <fullName evidence="7">Chromo domain-containing protein</fullName>
    </recommendedName>
</protein>
<reference evidence="8 9" key="1">
    <citation type="journal article" date="2021" name="Sci. Rep.">
        <title>Chromosome anchoring in Senegalese sole (Solea senegalensis) reveals sex-associated markers and genome rearrangements in flatfish.</title>
        <authorList>
            <person name="Guerrero-Cozar I."/>
            <person name="Gomez-Garrido J."/>
            <person name="Berbel C."/>
            <person name="Martinez-Blanch J.F."/>
            <person name="Alioto T."/>
            <person name="Claros M.G."/>
            <person name="Gagnaire P.A."/>
            <person name="Manchado M."/>
        </authorList>
    </citation>
    <scope>NUCLEOTIDE SEQUENCE [LARGE SCALE GENOMIC DNA]</scope>
    <source>
        <strain evidence="8">Sse05_10M</strain>
    </source>
</reference>
<evidence type="ECO:0000256" key="2">
    <source>
        <dbReference type="ARBA" id="ARBA00022491"/>
    </source>
</evidence>
<dbReference type="EMBL" id="JAGKHQ010000011">
    <property type="protein sequence ID" value="KAG7506140.1"/>
    <property type="molecule type" value="Genomic_DNA"/>
</dbReference>
<evidence type="ECO:0000259" key="7">
    <source>
        <dbReference type="PROSITE" id="PS50013"/>
    </source>
</evidence>
<gene>
    <name evidence="8" type="ORF">JOB18_047510</name>
</gene>
<feature type="domain" description="Chromo" evidence="7">
    <location>
        <begin position="11"/>
        <end position="69"/>
    </location>
</feature>
<keyword evidence="9" id="KW-1185">Reference proteome</keyword>
<keyword evidence="5" id="KW-0539">Nucleus</keyword>
<evidence type="ECO:0000256" key="3">
    <source>
        <dbReference type="ARBA" id="ARBA00023015"/>
    </source>
</evidence>
<dbReference type="InterPro" id="IPR043000">
    <property type="entry name" value="CBX7"/>
</dbReference>
<comment type="caution">
    <text evidence="8">The sequence shown here is derived from an EMBL/GenBank/DDBJ whole genome shotgun (WGS) entry which is preliminary data.</text>
</comment>
<sequence>MELSSIGDQVFAVESITKKRVRKGNVEYLLKWQGWPPKYSTWEPEDNILDPRLVLAYEENQERIRALAYRKKGLRPRRVVLRNIFPMDLRSTNKVGEKPPPRLRLSLTRSMSTDVDQGERSSIYHRSIMRKSKQRLAKRGPIGLSKKPVRTLRKREEATEEDWSSNSEEEKQESESTTEERRDDSLYGQSECSSPPMLERHDLEIEVEEKVDGSLTLVRSSETWTDLSKGGTCEKRQSQTFVCDQLKNGTSVTVARPGDAVTVCDRSEWDTGEDALKSGSKYPRLERNNTTTVIVSIQGSSETVGTATATCSTAEVRSEEVGGDNQSVTETTPGSQSTPATPERPGKVIVTDVTINSLTVTFKEAMVAEGFFKGY</sequence>
<keyword evidence="4" id="KW-0804">Transcription</keyword>
<keyword evidence="2" id="KW-0678">Repressor</keyword>
<dbReference type="PROSITE" id="PS00598">
    <property type="entry name" value="CHROMO_1"/>
    <property type="match status" value="1"/>
</dbReference>
<evidence type="ECO:0000256" key="5">
    <source>
        <dbReference type="ARBA" id="ARBA00023242"/>
    </source>
</evidence>
<dbReference type="PROSITE" id="PS50013">
    <property type="entry name" value="CHROMO_2"/>
    <property type="match status" value="1"/>
</dbReference>
<dbReference type="SMART" id="SM00298">
    <property type="entry name" value="CHROMO"/>
    <property type="match status" value="1"/>
</dbReference>
<evidence type="ECO:0000256" key="6">
    <source>
        <dbReference type="SAM" id="MobiDB-lite"/>
    </source>
</evidence>
<feature type="region of interest" description="Disordered" evidence="6">
    <location>
        <begin position="314"/>
        <end position="346"/>
    </location>
</feature>
<proteinExistence type="predicted"/>
<dbReference type="InterPro" id="IPR033773">
    <property type="entry name" value="CBX7_C"/>
</dbReference>
<dbReference type="GO" id="GO:0035102">
    <property type="term" value="C:PRC1 complex"/>
    <property type="evidence" value="ECO:0007669"/>
    <property type="project" value="InterPro"/>
</dbReference>
<dbReference type="AlphaFoldDB" id="A0AAV6RLN4"/>